<gene>
    <name evidence="4" type="ORF">CLV46_1231</name>
</gene>
<name>A0A2M9CIG1_9MICO</name>
<keyword evidence="1" id="KW-0597">Phosphoprotein</keyword>
<dbReference type="AlphaFoldDB" id="A0A2M9CIG1"/>
<comment type="caution">
    <text evidence="4">The sequence shown here is derived from an EMBL/GenBank/DDBJ whole genome shotgun (WGS) entry which is preliminary data.</text>
</comment>
<proteinExistence type="predicted"/>
<reference evidence="4 5" key="1">
    <citation type="submission" date="2017-11" db="EMBL/GenBank/DDBJ databases">
        <title>Genomic Encyclopedia of Archaeal and Bacterial Type Strains, Phase II (KMG-II): From Individual Species to Whole Genera.</title>
        <authorList>
            <person name="Goeker M."/>
        </authorList>
    </citation>
    <scope>NUCLEOTIDE SEQUENCE [LARGE SCALE GENOMIC DNA]</scope>
    <source>
        <strain evidence="4 5">DSM 27393</strain>
    </source>
</reference>
<dbReference type="Pfam" id="PF00498">
    <property type="entry name" value="FHA"/>
    <property type="match status" value="1"/>
</dbReference>
<dbReference type="PROSITE" id="PS50006">
    <property type="entry name" value="FHA_DOMAIN"/>
    <property type="match status" value="1"/>
</dbReference>
<dbReference type="SMART" id="SM00240">
    <property type="entry name" value="FHA"/>
    <property type="match status" value="1"/>
</dbReference>
<organism evidence="4 5">
    <name type="scientific">Diaminobutyricimonas aerilata</name>
    <dbReference type="NCBI Taxonomy" id="1162967"/>
    <lineage>
        <taxon>Bacteria</taxon>
        <taxon>Bacillati</taxon>
        <taxon>Actinomycetota</taxon>
        <taxon>Actinomycetes</taxon>
        <taxon>Micrococcales</taxon>
        <taxon>Microbacteriaceae</taxon>
        <taxon>Diaminobutyricimonas</taxon>
    </lineage>
</organism>
<feature type="compositionally biased region" description="Pro residues" evidence="2">
    <location>
        <begin position="85"/>
        <end position="94"/>
    </location>
</feature>
<feature type="region of interest" description="Disordered" evidence="2">
    <location>
        <begin position="53"/>
        <end position="94"/>
    </location>
</feature>
<dbReference type="InterPro" id="IPR008984">
    <property type="entry name" value="SMAD_FHA_dom_sf"/>
</dbReference>
<protein>
    <submittedName>
        <fullName evidence="4">FHA domain-containing protein</fullName>
    </submittedName>
</protein>
<accession>A0A2M9CIG1</accession>
<dbReference type="CDD" id="cd00060">
    <property type="entry name" value="FHA"/>
    <property type="match status" value="1"/>
</dbReference>
<keyword evidence="5" id="KW-1185">Reference proteome</keyword>
<sequence length="208" mass="21335">MSDAEKNPFLITPPPGLIPAADPDVDSGTRRSVPAPRIAAPLPPFFPGQGVRATLPQILPPGSPAAVEAERVAAEGQPDAVDPDPAAPETPPATPVVPIASWVLRLPDSTERPLPGTVVLGRNPSVPPNRSGATVLPLDDPARSVSKTHALLEPTVDGLLVHDLNSTNGVVVVDPDGTSRVVEPGHPQPVASGGAVELGSYVVRLARS</sequence>
<dbReference type="EMBL" id="PGFF01000001">
    <property type="protein sequence ID" value="PJJ71678.1"/>
    <property type="molecule type" value="Genomic_DNA"/>
</dbReference>
<dbReference type="Proteomes" id="UP000228758">
    <property type="component" value="Unassembled WGS sequence"/>
</dbReference>
<dbReference type="RefSeq" id="WP_100363952.1">
    <property type="nucleotide sequence ID" value="NZ_PGFF01000001.1"/>
</dbReference>
<dbReference type="SUPFAM" id="SSF49879">
    <property type="entry name" value="SMAD/FHA domain"/>
    <property type="match status" value="1"/>
</dbReference>
<evidence type="ECO:0000256" key="2">
    <source>
        <dbReference type="SAM" id="MobiDB-lite"/>
    </source>
</evidence>
<evidence type="ECO:0000313" key="4">
    <source>
        <dbReference type="EMBL" id="PJJ71678.1"/>
    </source>
</evidence>
<evidence type="ECO:0000313" key="5">
    <source>
        <dbReference type="Proteomes" id="UP000228758"/>
    </source>
</evidence>
<dbReference type="Gene3D" id="2.60.200.20">
    <property type="match status" value="1"/>
</dbReference>
<dbReference type="OrthoDB" id="3254248at2"/>
<dbReference type="InterPro" id="IPR000253">
    <property type="entry name" value="FHA_dom"/>
</dbReference>
<feature type="domain" description="FHA" evidence="3">
    <location>
        <begin position="118"/>
        <end position="172"/>
    </location>
</feature>
<feature type="compositionally biased region" description="Low complexity" evidence="2">
    <location>
        <begin position="74"/>
        <end position="84"/>
    </location>
</feature>
<feature type="region of interest" description="Disordered" evidence="2">
    <location>
        <begin position="1"/>
        <end position="41"/>
    </location>
</feature>
<evidence type="ECO:0000256" key="1">
    <source>
        <dbReference type="ARBA" id="ARBA00022553"/>
    </source>
</evidence>
<evidence type="ECO:0000259" key="3">
    <source>
        <dbReference type="PROSITE" id="PS50006"/>
    </source>
</evidence>